<gene>
    <name evidence="2" type="ORF">MNB_SV-6-512</name>
</gene>
<dbReference type="EMBL" id="FPHC01000067">
    <property type="protein sequence ID" value="SFV62818.1"/>
    <property type="molecule type" value="Genomic_DNA"/>
</dbReference>
<feature type="domain" description="GGDEF" evidence="1">
    <location>
        <begin position="286"/>
        <end position="415"/>
    </location>
</feature>
<dbReference type="AlphaFoldDB" id="A0A1W1CAE7"/>
<dbReference type="InterPro" id="IPR000014">
    <property type="entry name" value="PAS"/>
</dbReference>
<dbReference type="CDD" id="cd00130">
    <property type="entry name" value="PAS"/>
    <property type="match status" value="1"/>
</dbReference>
<dbReference type="Gene3D" id="3.30.450.20">
    <property type="entry name" value="PAS domain"/>
    <property type="match status" value="1"/>
</dbReference>
<dbReference type="SUPFAM" id="SSF55785">
    <property type="entry name" value="PYP-like sensor domain (PAS domain)"/>
    <property type="match status" value="1"/>
</dbReference>
<dbReference type="PROSITE" id="PS50887">
    <property type="entry name" value="GGDEF"/>
    <property type="match status" value="1"/>
</dbReference>
<sequence>MVDIDDLCELLTIKYKIDFLITDNRYEIVALSKGVNRLFDDISIGDNLYDRIYELVGYESDFEDIKSGIRSDFDIKSIYKNGYYIDINIREFKKKENFVIFIDDVTQSIEKNQTILQDRNSNELLLRELSYKNKLLDRYKEASKRSIPSMHLDKHFTIQDINTNFLNLLDCTLDDLIGVGFDTIVYHDSTLDRDHVLSYMYDKSIYNTTIQLEKVCGNTIFVNGTFVPICDDRHNLSEIVLFAHDITTQKQCSLYFEDKAVTDALTNLLNRFGFEQKIDRLLEGSDKFALLFMDLNLFKSVNDTYGHYFGDCLLSEVGSRLESIFDDDTVVARYGGDEFVILTKRCSKEEVEDISKAITESINREYVIDGKILQIGVSIGISHYPEDATTRDLLLQKADEAMYRAKRVKRGKANV</sequence>
<evidence type="ECO:0000259" key="1">
    <source>
        <dbReference type="PROSITE" id="PS50887"/>
    </source>
</evidence>
<dbReference type="InterPro" id="IPR000160">
    <property type="entry name" value="GGDEF_dom"/>
</dbReference>
<dbReference type="InterPro" id="IPR052155">
    <property type="entry name" value="Biofilm_reg_signaling"/>
</dbReference>
<dbReference type="InterPro" id="IPR043128">
    <property type="entry name" value="Rev_trsase/Diguanyl_cyclase"/>
</dbReference>
<organism evidence="2">
    <name type="scientific">hydrothermal vent metagenome</name>
    <dbReference type="NCBI Taxonomy" id="652676"/>
    <lineage>
        <taxon>unclassified sequences</taxon>
        <taxon>metagenomes</taxon>
        <taxon>ecological metagenomes</taxon>
    </lineage>
</organism>
<evidence type="ECO:0000313" key="2">
    <source>
        <dbReference type="EMBL" id="SFV62818.1"/>
    </source>
</evidence>
<dbReference type="Gene3D" id="3.30.70.270">
    <property type="match status" value="1"/>
</dbReference>
<dbReference type="NCBIfam" id="TIGR00254">
    <property type="entry name" value="GGDEF"/>
    <property type="match status" value="1"/>
</dbReference>
<dbReference type="InterPro" id="IPR029787">
    <property type="entry name" value="Nucleotide_cyclase"/>
</dbReference>
<dbReference type="SMART" id="SM00267">
    <property type="entry name" value="GGDEF"/>
    <property type="match status" value="1"/>
</dbReference>
<dbReference type="PANTHER" id="PTHR44757:SF2">
    <property type="entry name" value="BIOFILM ARCHITECTURE MAINTENANCE PROTEIN MBAA"/>
    <property type="match status" value="1"/>
</dbReference>
<accession>A0A1W1CAE7</accession>
<dbReference type="PANTHER" id="PTHR44757">
    <property type="entry name" value="DIGUANYLATE CYCLASE DGCP"/>
    <property type="match status" value="1"/>
</dbReference>
<dbReference type="Pfam" id="PF00990">
    <property type="entry name" value="GGDEF"/>
    <property type="match status" value="1"/>
</dbReference>
<proteinExistence type="predicted"/>
<dbReference type="SUPFAM" id="SSF55073">
    <property type="entry name" value="Nucleotide cyclase"/>
    <property type="match status" value="1"/>
</dbReference>
<dbReference type="InterPro" id="IPR035965">
    <property type="entry name" value="PAS-like_dom_sf"/>
</dbReference>
<name>A0A1W1CAE7_9ZZZZ</name>
<dbReference type="CDD" id="cd01949">
    <property type="entry name" value="GGDEF"/>
    <property type="match status" value="1"/>
</dbReference>
<reference evidence="2" key="1">
    <citation type="submission" date="2016-10" db="EMBL/GenBank/DDBJ databases">
        <authorList>
            <person name="de Groot N.N."/>
        </authorList>
    </citation>
    <scope>NUCLEOTIDE SEQUENCE</scope>
</reference>
<protein>
    <submittedName>
        <fullName evidence="2">Sensory box/GGDEF family protein</fullName>
    </submittedName>
</protein>